<dbReference type="Gene3D" id="3.40.50.720">
    <property type="entry name" value="NAD(P)-binding Rossmann-like Domain"/>
    <property type="match status" value="1"/>
</dbReference>
<reference evidence="2 3" key="1">
    <citation type="journal article" date="2018" name="Syst. Appl. Microbiol.">
        <title>A new symbiotic nanoarchaeote (Candidatus Nanoclepta minutus) and its host (Zestosphaera tikiterensis gen. nov., sp. nov.) from a New Zealand hot spring.</title>
        <authorList>
            <person name="St John E."/>
            <person name="Liu Y."/>
            <person name="Podar M."/>
            <person name="Stott M.B."/>
            <person name="Meneghin J."/>
            <person name="Chen Z."/>
            <person name="Lagutin K."/>
            <person name="Mitchell K."/>
            <person name="Reysenbach A.L."/>
        </authorList>
    </citation>
    <scope>NUCLEOTIDE SEQUENCE [LARGE SCALE GENOMIC DNA]</scope>
    <source>
        <strain evidence="2">NZ3</strain>
    </source>
</reference>
<dbReference type="AlphaFoldDB" id="A0A2R7Y915"/>
<protein>
    <submittedName>
        <fullName evidence="2">Dihydrodipicolinate reductase</fullName>
    </submittedName>
</protein>
<dbReference type="Proteomes" id="UP000244093">
    <property type="component" value="Unassembled WGS sequence"/>
</dbReference>
<name>A0A2R7Y915_9CREN</name>
<evidence type="ECO:0000313" key="2">
    <source>
        <dbReference type="EMBL" id="PUA34015.1"/>
    </source>
</evidence>
<evidence type="ECO:0000313" key="3">
    <source>
        <dbReference type="Proteomes" id="UP000244093"/>
    </source>
</evidence>
<comment type="caution">
    <text evidence="2">The sequence shown here is derived from an EMBL/GenBank/DDBJ whole genome shotgun (WGS) entry which is preliminary data.</text>
</comment>
<dbReference type="InterPro" id="IPR036291">
    <property type="entry name" value="NAD(P)-bd_dom_sf"/>
</dbReference>
<proteinExistence type="predicted"/>
<dbReference type="Pfam" id="PF19328">
    <property type="entry name" value="DAP_DH_C"/>
    <property type="match status" value="1"/>
</dbReference>
<dbReference type="EMBL" id="NBVN01000001">
    <property type="protein sequence ID" value="PUA34015.1"/>
    <property type="molecule type" value="Genomic_DNA"/>
</dbReference>
<organism evidence="2 3">
    <name type="scientific">Zestosphaera tikiterensis</name>
    <dbReference type="NCBI Taxonomy" id="1973259"/>
    <lineage>
        <taxon>Archaea</taxon>
        <taxon>Thermoproteota</taxon>
        <taxon>Thermoprotei</taxon>
        <taxon>Desulfurococcales</taxon>
        <taxon>Desulfurococcaceae</taxon>
        <taxon>Zestosphaera</taxon>
    </lineage>
</organism>
<dbReference type="SUPFAM" id="SSF51735">
    <property type="entry name" value="NAD(P)-binding Rossmann-fold domains"/>
    <property type="match status" value="1"/>
</dbReference>
<dbReference type="CDD" id="cd24146">
    <property type="entry name" value="nat-AmDH_N_like"/>
    <property type="match status" value="1"/>
</dbReference>
<evidence type="ECO:0000259" key="1">
    <source>
        <dbReference type="Pfam" id="PF19328"/>
    </source>
</evidence>
<dbReference type="InterPro" id="IPR045760">
    <property type="entry name" value="DAP_DH_C"/>
</dbReference>
<sequence length="342" mass="37470">MGENLRVLIYGLGPIGALVGKYLDRKAGVELVGGVDIDPAKVGKDLGEVVGLGRSLGVKVVHERDALTLMKAVKPHVVVLSTGTYLDKIYPQIVRAISVGANVISTSETLAYPWYRYPELATLIDEYAKKHNVRVLGTGVNPGYVFDTLPAVLSSVAVEINRIHVVRSLDAAKRRYSFQKKYGLSMTPEEFKAKISSGEITAHVGYAESVMLLACILGVKIDKVDEGQEPVVADKYMETQYFKIEPGRVSGIHGWGVGYVGGKEFIRYDLYASVGRQDYDEVVIEGEPNIRWRNDLGVSGDIATAAMVINMIPRLMKAPPGLITMKDVMTPSAFLGDFKWFT</sequence>
<feature type="domain" description="2,4-diaminopentanoate dehydrogenase C-terminal" evidence="1">
    <location>
        <begin position="144"/>
        <end position="339"/>
    </location>
</feature>
<gene>
    <name evidence="2" type="ORF">B7O98_00970</name>
</gene>
<accession>A0A2R7Y915</accession>